<dbReference type="InterPro" id="IPR016566">
    <property type="entry name" value="UCP010219"/>
</dbReference>
<keyword evidence="4" id="KW-1185">Reference proteome</keyword>
<evidence type="ECO:0000256" key="2">
    <source>
        <dbReference type="SAM" id="Phobius"/>
    </source>
</evidence>
<accession>A0A4P6KBL1</accession>
<dbReference type="AlphaFoldDB" id="A0A4P6KBL1"/>
<feature type="transmembrane region" description="Helical" evidence="2">
    <location>
        <begin position="185"/>
        <end position="206"/>
    </location>
</feature>
<name>A0A4P6KBL1_9MICO</name>
<proteinExistence type="predicted"/>
<dbReference type="OrthoDB" id="5244221at2"/>
<feature type="transmembrane region" description="Helical" evidence="2">
    <location>
        <begin position="218"/>
        <end position="240"/>
    </location>
</feature>
<feature type="transmembrane region" description="Helical" evidence="2">
    <location>
        <begin position="107"/>
        <end position="124"/>
    </location>
</feature>
<organism evidence="3 4">
    <name type="scientific">Leucobacter triazinivorans</name>
    <dbReference type="NCBI Taxonomy" id="1784719"/>
    <lineage>
        <taxon>Bacteria</taxon>
        <taxon>Bacillati</taxon>
        <taxon>Actinomycetota</taxon>
        <taxon>Actinomycetes</taxon>
        <taxon>Micrococcales</taxon>
        <taxon>Microbacteriaceae</taxon>
        <taxon>Leucobacter</taxon>
    </lineage>
</organism>
<dbReference type="EMBL" id="CP035806">
    <property type="protein sequence ID" value="QBE47512.1"/>
    <property type="molecule type" value="Genomic_DNA"/>
</dbReference>
<gene>
    <name evidence="3" type="ORF">EVS81_00565</name>
</gene>
<keyword evidence="2" id="KW-0472">Membrane</keyword>
<feature type="transmembrane region" description="Helical" evidence="2">
    <location>
        <begin position="136"/>
        <end position="164"/>
    </location>
</feature>
<evidence type="ECO:0000313" key="3">
    <source>
        <dbReference type="EMBL" id="QBE47512.1"/>
    </source>
</evidence>
<dbReference type="KEGG" id="ltr:EVS81_00565"/>
<protein>
    <submittedName>
        <fullName evidence="3">DUF3159 domain-containing protein</fullName>
    </submittedName>
</protein>
<evidence type="ECO:0000256" key="1">
    <source>
        <dbReference type="SAM" id="MobiDB-lite"/>
    </source>
</evidence>
<feature type="region of interest" description="Disordered" evidence="1">
    <location>
        <begin position="1"/>
        <end position="30"/>
    </location>
</feature>
<keyword evidence="2" id="KW-0812">Transmembrane</keyword>
<reference evidence="3 4" key="1">
    <citation type="submission" date="2019-02" db="EMBL/GenBank/DDBJ databases">
        <authorList>
            <person name="Sun L."/>
            <person name="Pan D."/>
            <person name="Wu X."/>
        </authorList>
    </citation>
    <scope>NUCLEOTIDE SEQUENCE [LARGE SCALE GENOMIC DNA]</scope>
    <source>
        <strain evidence="3 4">JW-1</strain>
    </source>
</reference>
<dbReference type="RefSeq" id="WP_130108670.1">
    <property type="nucleotide sequence ID" value="NZ_CP035806.1"/>
</dbReference>
<sequence>MSTLPGSEGADEPVPRADSAATPGEGPRRAGLGRVVEAGLHGESVSARGLLEAIGGWRGIAETLLPATVYLGVYVFTRDARISAIAPLMLAGAAFAWRLIRREPMQAALSGLIGVAVCVVVTLVTGRGEDYFLPGFWINGAWIAAHTISLLVGWPLIGLLLGFLRGSLTEWRRVPLLRRAARLCTLLWIAVFAARLVVQLPLYFAAQRGDTAATDALGLARLLMGVPLFALAAILTWLVLSRVSAALDDRPRSADSSDDPASNSVENTGRDAASE</sequence>
<feature type="region of interest" description="Disordered" evidence="1">
    <location>
        <begin position="249"/>
        <end position="275"/>
    </location>
</feature>
<evidence type="ECO:0000313" key="4">
    <source>
        <dbReference type="Proteomes" id="UP000289260"/>
    </source>
</evidence>
<keyword evidence="2" id="KW-1133">Transmembrane helix</keyword>
<dbReference type="Proteomes" id="UP000289260">
    <property type="component" value="Chromosome"/>
</dbReference>
<dbReference type="Pfam" id="PF11361">
    <property type="entry name" value="DUF3159"/>
    <property type="match status" value="1"/>
</dbReference>
<feature type="transmembrane region" description="Helical" evidence="2">
    <location>
        <begin position="80"/>
        <end position="100"/>
    </location>
</feature>